<protein>
    <submittedName>
        <fullName evidence="9">AI-2E family transporter</fullName>
    </submittedName>
</protein>
<dbReference type="Pfam" id="PF01594">
    <property type="entry name" value="AI-2E_transport"/>
    <property type="match status" value="1"/>
</dbReference>
<feature type="transmembrane region" description="Helical" evidence="8">
    <location>
        <begin position="156"/>
        <end position="178"/>
    </location>
</feature>
<keyword evidence="5 8" id="KW-0812">Transmembrane</keyword>
<sequence>MLEQKITFDKFIRWTIIVVAILAAIYIIDYLSAVLLPFFVAWGLAYLIFPVVKFVQYKMRVKIRALSIIIAFMFVISVLGGVLWFIIPPMLSQFHQLGEVLNQWIHTTTHTNDLTAAISAWLKEHQREIETYLHSTDFSEALKSTMPKVFQLLGKTASVIFSIVASLITLLYMFFILLDYEYLTQNWVKIFPKKNRPFWRELMADAERELNNYIRGQGTVSLIMAIMFFIGFTIIGFPMAIGLAILIGLMNMVPYLHGFALIPAAFLSMLKATETGESFWAIFGMVVLVFCVVQVISDSIVVPKVLGKAMRLNPAILLLSLSVWGSLLGFIGLIIALPLTTLCIAYWQRYVTKEHENEEEIKEEKEKS</sequence>
<evidence type="ECO:0000256" key="7">
    <source>
        <dbReference type="ARBA" id="ARBA00023136"/>
    </source>
</evidence>
<evidence type="ECO:0000313" key="9">
    <source>
        <dbReference type="EMBL" id="HIZ69470.1"/>
    </source>
</evidence>
<keyword evidence="7 8" id="KW-0472">Membrane</keyword>
<accession>A0A9D2JVT2</accession>
<feature type="transmembrane region" description="Helical" evidence="8">
    <location>
        <begin position="12"/>
        <end position="28"/>
    </location>
</feature>
<dbReference type="PANTHER" id="PTHR21716">
    <property type="entry name" value="TRANSMEMBRANE PROTEIN"/>
    <property type="match status" value="1"/>
</dbReference>
<evidence type="ECO:0000256" key="1">
    <source>
        <dbReference type="ARBA" id="ARBA00004651"/>
    </source>
</evidence>
<proteinExistence type="inferred from homology"/>
<keyword evidence="6 8" id="KW-1133">Transmembrane helix</keyword>
<evidence type="ECO:0000256" key="6">
    <source>
        <dbReference type="ARBA" id="ARBA00022989"/>
    </source>
</evidence>
<comment type="subcellular location">
    <subcellularLocation>
        <location evidence="1">Cell membrane</location>
        <topology evidence="1">Multi-pass membrane protein</topology>
    </subcellularLocation>
</comment>
<reference evidence="9" key="2">
    <citation type="submission" date="2021-04" db="EMBL/GenBank/DDBJ databases">
        <authorList>
            <person name="Gilroy R."/>
        </authorList>
    </citation>
    <scope>NUCLEOTIDE SEQUENCE</scope>
    <source>
        <strain evidence="9">ChiHecec3B27-8219</strain>
    </source>
</reference>
<dbReference type="Proteomes" id="UP000824055">
    <property type="component" value="Unassembled WGS sequence"/>
</dbReference>
<dbReference type="EMBL" id="DXBE01000047">
    <property type="protein sequence ID" value="HIZ69470.1"/>
    <property type="molecule type" value="Genomic_DNA"/>
</dbReference>
<feature type="transmembrane region" description="Helical" evidence="8">
    <location>
        <begin position="255"/>
        <end position="272"/>
    </location>
</feature>
<evidence type="ECO:0000256" key="8">
    <source>
        <dbReference type="SAM" id="Phobius"/>
    </source>
</evidence>
<evidence type="ECO:0000256" key="4">
    <source>
        <dbReference type="ARBA" id="ARBA00022475"/>
    </source>
</evidence>
<keyword evidence="3" id="KW-0813">Transport</keyword>
<dbReference type="GO" id="GO:0005886">
    <property type="term" value="C:plasma membrane"/>
    <property type="evidence" value="ECO:0007669"/>
    <property type="project" value="UniProtKB-SubCell"/>
</dbReference>
<dbReference type="AlphaFoldDB" id="A0A9D2JVT2"/>
<gene>
    <name evidence="9" type="ORF">H9966_06290</name>
</gene>
<comment type="similarity">
    <text evidence="2">Belongs to the autoinducer-2 exporter (AI-2E) (TC 2.A.86) family.</text>
</comment>
<reference evidence="9" key="1">
    <citation type="journal article" date="2021" name="PeerJ">
        <title>Extensive microbial diversity within the chicken gut microbiome revealed by metagenomics and culture.</title>
        <authorList>
            <person name="Gilroy R."/>
            <person name="Ravi A."/>
            <person name="Getino M."/>
            <person name="Pursley I."/>
            <person name="Horton D.L."/>
            <person name="Alikhan N.F."/>
            <person name="Baker D."/>
            <person name="Gharbi K."/>
            <person name="Hall N."/>
            <person name="Watson M."/>
            <person name="Adriaenssens E.M."/>
            <person name="Foster-Nyarko E."/>
            <person name="Jarju S."/>
            <person name="Secka A."/>
            <person name="Antonio M."/>
            <person name="Oren A."/>
            <person name="Chaudhuri R.R."/>
            <person name="La Ragione R."/>
            <person name="Hildebrand F."/>
            <person name="Pallen M.J."/>
        </authorList>
    </citation>
    <scope>NUCLEOTIDE SEQUENCE</scope>
    <source>
        <strain evidence="9">ChiHecec3B27-8219</strain>
    </source>
</reference>
<feature type="transmembrane region" description="Helical" evidence="8">
    <location>
        <begin position="34"/>
        <end position="54"/>
    </location>
</feature>
<name>A0A9D2JVT2_9BACT</name>
<dbReference type="GO" id="GO:0055085">
    <property type="term" value="P:transmembrane transport"/>
    <property type="evidence" value="ECO:0007669"/>
    <property type="project" value="TreeGrafter"/>
</dbReference>
<dbReference type="InterPro" id="IPR002549">
    <property type="entry name" value="AI-2E-like"/>
</dbReference>
<evidence type="ECO:0000256" key="2">
    <source>
        <dbReference type="ARBA" id="ARBA00009773"/>
    </source>
</evidence>
<comment type="caution">
    <text evidence="9">The sequence shown here is derived from an EMBL/GenBank/DDBJ whole genome shotgun (WGS) entry which is preliminary data.</text>
</comment>
<dbReference type="PANTHER" id="PTHR21716:SF53">
    <property type="entry name" value="PERMEASE PERM-RELATED"/>
    <property type="match status" value="1"/>
</dbReference>
<evidence type="ECO:0000313" key="10">
    <source>
        <dbReference type="Proteomes" id="UP000824055"/>
    </source>
</evidence>
<feature type="transmembrane region" description="Helical" evidence="8">
    <location>
        <begin position="66"/>
        <end position="87"/>
    </location>
</feature>
<organism evidence="9 10">
    <name type="scientific">Candidatus Prevotella avicola</name>
    <dbReference type="NCBI Taxonomy" id="2838738"/>
    <lineage>
        <taxon>Bacteria</taxon>
        <taxon>Pseudomonadati</taxon>
        <taxon>Bacteroidota</taxon>
        <taxon>Bacteroidia</taxon>
        <taxon>Bacteroidales</taxon>
        <taxon>Prevotellaceae</taxon>
        <taxon>Prevotella</taxon>
    </lineage>
</organism>
<feature type="transmembrane region" description="Helical" evidence="8">
    <location>
        <begin position="316"/>
        <end position="347"/>
    </location>
</feature>
<evidence type="ECO:0000256" key="3">
    <source>
        <dbReference type="ARBA" id="ARBA00022448"/>
    </source>
</evidence>
<feature type="transmembrane region" description="Helical" evidence="8">
    <location>
        <begin position="222"/>
        <end position="249"/>
    </location>
</feature>
<feature type="transmembrane region" description="Helical" evidence="8">
    <location>
        <begin position="279"/>
        <end position="296"/>
    </location>
</feature>
<evidence type="ECO:0000256" key="5">
    <source>
        <dbReference type="ARBA" id="ARBA00022692"/>
    </source>
</evidence>
<keyword evidence="4" id="KW-1003">Cell membrane</keyword>